<keyword evidence="1" id="KW-1133">Transmembrane helix</keyword>
<organism evidence="2 3">
    <name type="scientific">Mucilaginibacter gracilis</name>
    <dbReference type="NCBI Taxonomy" id="423350"/>
    <lineage>
        <taxon>Bacteria</taxon>
        <taxon>Pseudomonadati</taxon>
        <taxon>Bacteroidota</taxon>
        <taxon>Sphingobacteriia</taxon>
        <taxon>Sphingobacteriales</taxon>
        <taxon>Sphingobacteriaceae</taxon>
        <taxon>Mucilaginibacter</taxon>
    </lineage>
</organism>
<dbReference type="Proteomes" id="UP000268007">
    <property type="component" value="Unassembled WGS sequence"/>
</dbReference>
<name>A0A495J5W5_9SPHI</name>
<proteinExistence type="predicted"/>
<evidence type="ECO:0000313" key="2">
    <source>
        <dbReference type="EMBL" id="RKR84143.1"/>
    </source>
</evidence>
<keyword evidence="1" id="KW-0812">Transmembrane</keyword>
<evidence type="ECO:0000256" key="1">
    <source>
        <dbReference type="SAM" id="Phobius"/>
    </source>
</evidence>
<sequence>MTDIATSSVMALSAITPAAIFSYLGLEKYGSKLYFSWSNNALAFDMQFHQGALERHVRRHIKTQLKEQVTLTIGGEQMQGFIRQNGRNQFTFYMNYNSPVISVRKVDGGWQVIDEEEKCPRELATHFIMTLENRLFN</sequence>
<protein>
    <submittedName>
        <fullName evidence="2">Uncharacterized protein</fullName>
    </submittedName>
</protein>
<dbReference type="RefSeq" id="WP_121199573.1">
    <property type="nucleotide sequence ID" value="NZ_RBKU01000001.1"/>
</dbReference>
<dbReference type="OrthoDB" id="9827855at2"/>
<keyword evidence="3" id="KW-1185">Reference proteome</keyword>
<reference evidence="2 3" key="1">
    <citation type="submission" date="2018-10" db="EMBL/GenBank/DDBJ databases">
        <title>Genomic Encyclopedia of Archaeal and Bacterial Type Strains, Phase II (KMG-II): from individual species to whole genera.</title>
        <authorList>
            <person name="Goeker M."/>
        </authorList>
    </citation>
    <scope>NUCLEOTIDE SEQUENCE [LARGE SCALE GENOMIC DNA]</scope>
    <source>
        <strain evidence="2 3">DSM 18602</strain>
    </source>
</reference>
<gene>
    <name evidence="2" type="ORF">BDD43_4370</name>
</gene>
<dbReference type="EMBL" id="RBKU01000001">
    <property type="protein sequence ID" value="RKR84143.1"/>
    <property type="molecule type" value="Genomic_DNA"/>
</dbReference>
<feature type="transmembrane region" description="Helical" evidence="1">
    <location>
        <begin position="6"/>
        <end position="26"/>
    </location>
</feature>
<dbReference type="AlphaFoldDB" id="A0A495J5W5"/>
<comment type="caution">
    <text evidence="2">The sequence shown here is derived from an EMBL/GenBank/DDBJ whole genome shotgun (WGS) entry which is preliminary data.</text>
</comment>
<accession>A0A495J5W5</accession>
<evidence type="ECO:0000313" key="3">
    <source>
        <dbReference type="Proteomes" id="UP000268007"/>
    </source>
</evidence>
<keyword evidence="1" id="KW-0472">Membrane</keyword>